<proteinExistence type="predicted"/>
<keyword evidence="2" id="KW-1185">Reference proteome</keyword>
<name>W1PGL8_AMBTC</name>
<reference evidence="2" key="1">
    <citation type="journal article" date="2013" name="Science">
        <title>The Amborella genome and the evolution of flowering plants.</title>
        <authorList>
            <consortium name="Amborella Genome Project"/>
        </authorList>
    </citation>
    <scope>NUCLEOTIDE SEQUENCE [LARGE SCALE GENOMIC DNA]</scope>
</reference>
<sequence length="82" mass="9126">MVAMTLFLDDNALDDAELWTVIDLAVVSHSPSKSSQSKTFDLMGNRTNHHNLTLKTRTIPSISYRYQTPEAKAQGTLDSTTQ</sequence>
<gene>
    <name evidence="1" type="ORF">AMTR_s00014p00203050</name>
</gene>
<dbReference type="AlphaFoldDB" id="W1PGL8"/>
<dbReference type="EMBL" id="KI393051">
    <property type="protein sequence ID" value="ERN09147.1"/>
    <property type="molecule type" value="Genomic_DNA"/>
</dbReference>
<evidence type="ECO:0000313" key="2">
    <source>
        <dbReference type="Proteomes" id="UP000017836"/>
    </source>
</evidence>
<accession>W1PGL8</accession>
<protein>
    <submittedName>
        <fullName evidence="1">Uncharacterized protein</fullName>
    </submittedName>
</protein>
<organism evidence="1 2">
    <name type="scientific">Amborella trichopoda</name>
    <dbReference type="NCBI Taxonomy" id="13333"/>
    <lineage>
        <taxon>Eukaryota</taxon>
        <taxon>Viridiplantae</taxon>
        <taxon>Streptophyta</taxon>
        <taxon>Embryophyta</taxon>
        <taxon>Tracheophyta</taxon>
        <taxon>Spermatophyta</taxon>
        <taxon>Magnoliopsida</taxon>
        <taxon>Amborellales</taxon>
        <taxon>Amborellaceae</taxon>
        <taxon>Amborella</taxon>
    </lineage>
</organism>
<dbReference type="Proteomes" id="UP000017836">
    <property type="component" value="Unassembled WGS sequence"/>
</dbReference>
<dbReference type="HOGENOM" id="CLU_2561332_0_0_1"/>
<dbReference type="Gramene" id="ERN09147">
    <property type="protein sequence ID" value="ERN09147"/>
    <property type="gene ID" value="AMTR_s00014p00203050"/>
</dbReference>
<evidence type="ECO:0000313" key="1">
    <source>
        <dbReference type="EMBL" id="ERN09147.1"/>
    </source>
</evidence>